<sequence length="109" mass="12352">MAISVVFAQVPDGDLPDDGAQRELKICNDCEVVKLNESQMNSIRFTYTGETECPFKAQTIKKSEVFTMQVLMKDEKKYTDCVDVLDQLEEWTHQIYSAAGYCDLPESAD</sequence>
<comment type="caution">
    <text evidence="1">The sequence shown here is derived from an EMBL/GenBank/DDBJ whole genome shotgun (WGS) entry which is preliminary data.</text>
</comment>
<dbReference type="AlphaFoldDB" id="A0A7D9J5W3"/>
<keyword evidence="2" id="KW-1185">Reference proteome</keyword>
<name>A0A7D9J5W3_PARCT</name>
<dbReference type="OrthoDB" id="6155691at2759"/>
<dbReference type="Proteomes" id="UP001152795">
    <property type="component" value="Unassembled WGS sequence"/>
</dbReference>
<dbReference type="EMBL" id="CACRXK020012012">
    <property type="protein sequence ID" value="CAB4022502.1"/>
    <property type="molecule type" value="Genomic_DNA"/>
</dbReference>
<organism evidence="1 2">
    <name type="scientific">Paramuricea clavata</name>
    <name type="common">Red gorgonian</name>
    <name type="synonym">Violescent sea-whip</name>
    <dbReference type="NCBI Taxonomy" id="317549"/>
    <lineage>
        <taxon>Eukaryota</taxon>
        <taxon>Metazoa</taxon>
        <taxon>Cnidaria</taxon>
        <taxon>Anthozoa</taxon>
        <taxon>Octocorallia</taxon>
        <taxon>Malacalcyonacea</taxon>
        <taxon>Plexauridae</taxon>
        <taxon>Paramuricea</taxon>
    </lineage>
</organism>
<protein>
    <submittedName>
        <fullName evidence="1">Uncharacterized protein</fullName>
    </submittedName>
</protein>
<gene>
    <name evidence="1" type="ORF">PACLA_8A016455</name>
</gene>
<evidence type="ECO:0000313" key="1">
    <source>
        <dbReference type="EMBL" id="CAB4022502.1"/>
    </source>
</evidence>
<accession>A0A7D9J5W3</accession>
<evidence type="ECO:0000313" key="2">
    <source>
        <dbReference type="Proteomes" id="UP001152795"/>
    </source>
</evidence>
<proteinExistence type="predicted"/>
<reference evidence="1" key="1">
    <citation type="submission" date="2020-04" db="EMBL/GenBank/DDBJ databases">
        <authorList>
            <person name="Alioto T."/>
            <person name="Alioto T."/>
            <person name="Gomez Garrido J."/>
        </authorList>
    </citation>
    <scope>NUCLEOTIDE SEQUENCE</scope>
    <source>
        <strain evidence="1">A484AB</strain>
    </source>
</reference>